<evidence type="ECO:0008006" key="6">
    <source>
        <dbReference type="Google" id="ProtNLM"/>
    </source>
</evidence>
<dbReference type="Gene3D" id="2.60.40.10">
    <property type="entry name" value="Immunoglobulins"/>
    <property type="match status" value="1"/>
</dbReference>
<organism evidence="4 5">
    <name type="scientific">Cytospora mali</name>
    <name type="common">Apple Valsa canker fungus</name>
    <name type="synonym">Valsa mali</name>
    <dbReference type="NCBI Taxonomy" id="578113"/>
    <lineage>
        <taxon>Eukaryota</taxon>
        <taxon>Fungi</taxon>
        <taxon>Dikarya</taxon>
        <taxon>Ascomycota</taxon>
        <taxon>Pezizomycotina</taxon>
        <taxon>Sordariomycetes</taxon>
        <taxon>Sordariomycetidae</taxon>
        <taxon>Diaporthales</taxon>
        <taxon>Cytosporaceae</taxon>
        <taxon>Cytospora</taxon>
    </lineage>
</organism>
<dbReference type="GO" id="GO:0016799">
    <property type="term" value="F:hydrolase activity, hydrolyzing N-glycosyl compounds"/>
    <property type="evidence" value="ECO:0007669"/>
    <property type="project" value="InterPro"/>
</dbReference>
<name>A0A194VRX2_CYTMA</name>
<sequence length="497" mass="54533">MTILMGSTWLLRGLLALSTLALMATRGAGAAIETRQGSGICETAKYENKTRVFIMTDISNEPDDQMSLVRLLTYSNELDIINIAAVTSTWKNDSIDTPTIFSVIDSYSQVLDNLNSNVPAAGVYPSAQELAAKVVTGHSVYGLAALGEPSASNASAALIAGVDASDEPLWVTVWGGANVLAEALNQVKYERTDEQVAAFVKKLRIYSISDQDDAGAWIRANFPSLFYIVSIHGFSQYALATWNGISGDLFRHFDKGGPNGSLVTNEWLQEHIRIGPLGANYPRFTYIMEGDTPSFLALIPNGLNTPEHPEWGGWGGRYMLADSSGVQGLYSDAPDWAIGVNNQTYLSQFASIWRWRRAYQYDFAARMQWTMRPGNEVGSPNRQPFAVVNGSCGNLEIPYVLGQSIVLDASESWDPDGDDVSFDWFHYRDPSFELSGNTPRISPNVTFEPLDGVGSVVNVIPNDNNRSPQTMHIILTVQDSQPMSLVAYRRIVLYPTA</sequence>
<dbReference type="OrthoDB" id="3592035at2759"/>
<dbReference type="InterPro" id="IPR036452">
    <property type="entry name" value="Ribo_hydro-like"/>
</dbReference>
<dbReference type="InterPro" id="IPR048527">
    <property type="entry name" value="Sde182_C"/>
</dbReference>
<keyword evidence="1" id="KW-0732">Signal</keyword>
<feature type="signal peptide" evidence="1">
    <location>
        <begin position="1"/>
        <end position="30"/>
    </location>
</feature>
<evidence type="ECO:0000259" key="2">
    <source>
        <dbReference type="Pfam" id="PF07632"/>
    </source>
</evidence>
<evidence type="ECO:0000259" key="3">
    <source>
        <dbReference type="Pfam" id="PF21027"/>
    </source>
</evidence>
<feature type="domain" description="Cellulose-binding Sde182 nucleoside hydrolase-like" evidence="2">
    <location>
        <begin position="51"/>
        <end position="318"/>
    </location>
</feature>
<dbReference type="InterPro" id="IPR011483">
    <property type="entry name" value="Sde182_NH-like"/>
</dbReference>
<feature type="chain" id="PRO_5008266757" description="Cellulose-binding protein" evidence="1">
    <location>
        <begin position="31"/>
        <end position="497"/>
    </location>
</feature>
<reference evidence="4" key="1">
    <citation type="submission" date="2014-12" db="EMBL/GenBank/DDBJ databases">
        <title>Genome Sequence of Valsa Canker Pathogens Uncovers a Specific Adaption of Colonization on Woody Bark.</title>
        <authorList>
            <person name="Yin Z."/>
            <person name="Liu H."/>
            <person name="Gao X."/>
            <person name="Li Z."/>
            <person name="Song N."/>
            <person name="Ke X."/>
            <person name="Dai Q."/>
            <person name="Wu Y."/>
            <person name="Sun Y."/>
            <person name="Xu J.-R."/>
            <person name="Kang Z.K."/>
            <person name="Wang L."/>
            <person name="Huang L."/>
        </authorList>
    </citation>
    <scope>NUCLEOTIDE SEQUENCE [LARGE SCALE GENOMIC DNA]</scope>
    <source>
        <strain evidence="4">03-8</strain>
    </source>
</reference>
<dbReference type="Proteomes" id="UP000078559">
    <property type="component" value="Chromosome 2"/>
</dbReference>
<evidence type="ECO:0000313" key="4">
    <source>
        <dbReference type="EMBL" id="KUI66565.1"/>
    </source>
</evidence>
<dbReference type="SMR" id="A0A194VRX2"/>
<dbReference type="InterPro" id="IPR013783">
    <property type="entry name" value="Ig-like_fold"/>
</dbReference>
<dbReference type="AlphaFoldDB" id="A0A194VRX2"/>
<gene>
    <name evidence="4" type="ORF">VM1G_02361</name>
</gene>
<evidence type="ECO:0000256" key="1">
    <source>
        <dbReference type="SAM" id="SignalP"/>
    </source>
</evidence>
<keyword evidence="5" id="KW-1185">Reference proteome</keyword>
<dbReference type="Pfam" id="PF21027">
    <property type="entry name" value="Sde0182_C"/>
    <property type="match status" value="1"/>
</dbReference>
<feature type="domain" description="Cellulose-binding Sde182 C-terminal" evidence="3">
    <location>
        <begin position="405"/>
        <end position="494"/>
    </location>
</feature>
<evidence type="ECO:0000313" key="5">
    <source>
        <dbReference type="Proteomes" id="UP000078559"/>
    </source>
</evidence>
<dbReference type="Pfam" id="PF07632">
    <property type="entry name" value="Sde182_NH-like"/>
    <property type="match status" value="1"/>
</dbReference>
<accession>A0A194VRX2</accession>
<dbReference type="Gene3D" id="3.90.245.10">
    <property type="entry name" value="Ribonucleoside hydrolase-like"/>
    <property type="match status" value="1"/>
</dbReference>
<dbReference type="EMBL" id="CM003099">
    <property type="protein sequence ID" value="KUI66565.1"/>
    <property type="molecule type" value="Genomic_DNA"/>
</dbReference>
<proteinExistence type="predicted"/>
<protein>
    <recommendedName>
        <fullName evidence="6">Cellulose-binding protein</fullName>
    </recommendedName>
</protein>